<evidence type="ECO:0000256" key="8">
    <source>
        <dbReference type="ARBA" id="ARBA00022989"/>
    </source>
</evidence>
<evidence type="ECO:0000313" key="14">
    <source>
        <dbReference type="EMBL" id="KAG1792417.1"/>
    </source>
</evidence>
<dbReference type="OrthoDB" id="2789670at2759"/>
<keyword evidence="10 13" id="KW-0408">Iron</keyword>
<dbReference type="GeneID" id="64596953"/>
<comment type="pathway">
    <text evidence="3">Secondary metabolite biosynthesis.</text>
</comment>
<comment type="caution">
    <text evidence="14">The sequence shown here is derived from an EMBL/GenBank/DDBJ whole genome shotgun (WGS) entry which is preliminary data.</text>
</comment>
<dbReference type="AlphaFoldDB" id="A0A9P7DH33"/>
<dbReference type="EMBL" id="JABBWE010000036">
    <property type="protein sequence ID" value="KAG1792417.1"/>
    <property type="molecule type" value="Genomic_DNA"/>
</dbReference>
<keyword evidence="9" id="KW-0560">Oxidoreductase</keyword>
<organism evidence="14 15">
    <name type="scientific">Suillus plorans</name>
    <dbReference type="NCBI Taxonomy" id="116603"/>
    <lineage>
        <taxon>Eukaryota</taxon>
        <taxon>Fungi</taxon>
        <taxon>Dikarya</taxon>
        <taxon>Basidiomycota</taxon>
        <taxon>Agaricomycotina</taxon>
        <taxon>Agaricomycetes</taxon>
        <taxon>Agaricomycetidae</taxon>
        <taxon>Boletales</taxon>
        <taxon>Suillineae</taxon>
        <taxon>Suillaceae</taxon>
        <taxon>Suillus</taxon>
    </lineage>
</organism>
<protein>
    <submittedName>
        <fullName evidence="14">Cytochrome P450</fullName>
    </submittedName>
</protein>
<keyword evidence="5 13" id="KW-0349">Heme</keyword>
<keyword evidence="12" id="KW-0472">Membrane</keyword>
<dbReference type="InterPro" id="IPR002401">
    <property type="entry name" value="Cyt_P450_E_grp-I"/>
</dbReference>
<evidence type="ECO:0000256" key="4">
    <source>
        <dbReference type="ARBA" id="ARBA00010617"/>
    </source>
</evidence>
<dbReference type="RefSeq" id="XP_041159030.1">
    <property type="nucleotide sequence ID" value="XM_041303189.1"/>
</dbReference>
<keyword evidence="7 13" id="KW-0479">Metal-binding</keyword>
<accession>A0A9P7DH33</accession>
<evidence type="ECO:0000256" key="9">
    <source>
        <dbReference type="ARBA" id="ARBA00023002"/>
    </source>
</evidence>
<dbReference type="InterPro" id="IPR036396">
    <property type="entry name" value="Cyt_P450_sf"/>
</dbReference>
<comment type="cofactor">
    <cofactor evidence="1 13">
        <name>heme</name>
        <dbReference type="ChEBI" id="CHEBI:30413"/>
    </cofactor>
</comment>
<evidence type="ECO:0000256" key="13">
    <source>
        <dbReference type="PIRSR" id="PIRSR602401-1"/>
    </source>
</evidence>
<dbReference type="PANTHER" id="PTHR46300:SF2">
    <property type="entry name" value="CYTOCHROME P450 MONOOXYGENASE ALNH-RELATED"/>
    <property type="match status" value="1"/>
</dbReference>
<dbReference type="GO" id="GO:0016705">
    <property type="term" value="F:oxidoreductase activity, acting on paired donors, with incorporation or reduction of molecular oxygen"/>
    <property type="evidence" value="ECO:0007669"/>
    <property type="project" value="InterPro"/>
</dbReference>
<dbReference type="Proteomes" id="UP000719766">
    <property type="component" value="Unassembled WGS sequence"/>
</dbReference>
<evidence type="ECO:0000256" key="10">
    <source>
        <dbReference type="ARBA" id="ARBA00023004"/>
    </source>
</evidence>
<evidence type="ECO:0000256" key="1">
    <source>
        <dbReference type="ARBA" id="ARBA00001971"/>
    </source>
</evidence>
<keyword evidence="6" id="KW-0812">Transmembrane</keyword>
<dbReference type="InterPro" id="IPR001128">
    <property type="entry name" value="Cyt_P450"/>
</dbReference>
<dbReference type="GO" id="GO:0016020">
    <property type="term" value="C:membrane"/>
    <property type="evidence" value="ECO:0007669"/>
    <property type="project" value="UniProtKB-SubCell"/>
</dbReference>
<name>A0A9P7DH33_9AGAM</name>
<dbReference type="Pfam" id="PF00067">
    <property type="entry name" value="p450"/>
    <property type="match status" value="1"/>
</dbReference>
<evidence type="ECO:0000256" key="2">
    <source>
        <dbReference type="ARBA" id="ARBA00004167"/>
    </source>
</evidence>
<dbReference type="InterPro" id="IPR050364">
    <property type="entry name" value="Cytochrome_P450_fung"/>
</dbReference>
<dbReference type="PANTHER" id="PTHR46300">
    <property type="entry name" value="P450, PUTATIVE (EUROFUNG)-RELATED-RELATED"/>
    <property type="match status" value="1"/>
</dbReference>
<dbReference type="Gene3D" id="1.10.630.10">
    <property type="entry name" value="Cytochrome P450"/>
    <property type="match status" value="1"/>
</dbReference>
<sequence>MHDGYYIPKGSLIMPNLSFMLNDPRTYANPSQFEPDRFLARDGKEPETDPRTICFCFGRRICPGMLKSQKHR</sequence>
<gene>
    <name evidence="14" type="ORF">HD556DRAFT_1379341</name>
</gene>
<dbReference type="PRINTS" id="PR00463">
    <property type="entry name" value="EP450I"/>
</dbReference>
<dbReference type="GO" id="GO:0005506">
    <property type="term" value="F:iron ion binding"/>
    <property type="evidence" value="ECO:0007669"/>
    <property type="project" value="InterPro"/>
</dbReference>
<evidence type="ECO:0000256" key="11">
    <source>
        <dbReference type="ARBA" id="ARBA00023033"/>
    </source>
</evidence>
<feature type="binding site" description="axial binding residue" evidence="13">
    <location>
        <position position="62"/>
    </location>
    <ligand>
        <name>heme</name>
        <dbReference type="ChEBI" id="CHEBI:30413"/>
    </ligand>
    <ligandPart>
        <name>Fe</name>
        <dbReference type="ChEBI" id="CHEBI:18248"/>
    </ligandPart>
</feature>
<keyword evidence="8" id="KW-1133">Transmembrane helix</keyword>
<proteinExistence type="inferred from homology"/>
<evidence type="ECO:0000256" key="12">
    <source>
        <dbReference type="ARBA" id="ARBA00023136"/>
    </source>
</evidence>
<dbReference type="GO" id="GO:0004497">
    <property type="term" value="F:monooxygenase activity"/>
    <property type="evidence" value="ECO:0007669"/>
    <property type="project" value="UniProtKB-KW"/>
</dbReference>
<dbReference type="GO" id="GO:0020037">
    <property type="term" value="F:heme binding"/>
    <property type="evidence" value="ECO:0007669"/>
    <property type="project" value="InterPro"/>
</dbReference>
<evidence type="ECO:0000256" key="3">
    <source>
        <dbReference type="ARBA" id="ARBA00005179"/>
    </source>
</evidence>
<evidence type="ECO:0000313" key="15">
    <source>
        <dbReference type="Proteomes" id="UP000719766"/>
    </source>
</evidence>
<comment type="similarity">
    <text evidence="4">Belongs to the cytochrome P450 family.</text>
</comment>
<dbReference type="SUPFAM" id="SSF48264">
    <property type="entry name" value="Cytochrome P450"/>
    <property type="match status" value="1"/>
</dbReference>
<reference evidence="14" key="1">
    <citation type="journal article" date="2020" name="New Phytol.">
        <title>Comparative genomics reveals dynamic genome evolution in host specialist ectomycorrhizal fungi.</title>
        <authorList>
            <person name="Lofgren L.A."/>
            <person name="Nguyen N.H."/>
            <person name="Vilgalys R."/>
            <person name="Ruytinx J."/>
            <person name="Liao H.L."/>
            <person name="Branco S."/>
            <person name="Kuo A."/>
            <person name="LaButti K."/>
            <person name="Lipzen A."/>
            <person name="Andreopoulos W."/>
            <person name="Pangilinan J."/>
            <person name="Riley R."/>
            <person name="Hundley H."/>
            <person name="Na H."/>
            <person name="Barry K."/>
            <person name="Grigoriev I.V."/>
            <person name="Stajich J.E."/>
            <person name="Kennedy P.G."/>
        </authorList>
    </citation>
    <scope>NUCLEOTIDE SEQUENCE</scope>
    <source>
        <strain evidence="14">S12</strain>
    </source>
</reference>
<evidence type="ECO:0000256" key="6">
    <source>
        <dbReference type="ARBA" id="ARBA00022692"/>
    </source>
</evidence>
<evidence type="ECO:0000256" key="5">
    <source>
        <dbReference type="ARBA" id="ARBA00022617"/>
    </source>
</evidence>
<keyword evidence="11" id="KW-0503">Monooxygenase</keyword>
<comment type="subcellular location">
    <subcellularLocation>
        <location evidence="2">Membrane</location>
        <topology evidence="2">Single-pass membrane protein</topology>
    </subcellularLocation>
</comment>
<evidence type="ECO:0000256" key="7">
    <source>
        <dbReference type="ARBA" id="ARBA00022723"/>
    </source>
</evidence>
<keyword evidence="15" id="KW-1185">Reference proteome</keyword>